<feature type="compositionally biased region" description="Basic and acidic residues" evidence="1">
    <location>
        <begin position="22"/>
        <end position="31"/>
    </location>
</feature>
<protein>
    <submittedName>
        <fullName evidence="3">Uncharacterized protein</fullName>
    </submittedName>
</protein>
<feature type="transmembrane region" description="Helical" evidence="2">
    <location>
        <begin position="96"/>
        <end position="117"/>
    </location>
</feature>
<accession>A0AAE1URZ6</accession>
<feature type="region of interest" description="Disordered" evidence="1">
    <location>
        <begin position="1"/>
        <end position="33"/>
    </location>
</feature>
<sequence>MLRSIQHRYGPPATLTTQEQTGPRREVDVGERTGQALVPGVPKAVQEGKSFRLWQYVKQKTTTENNADLTKPSSDEASDVPSNGHIPLSLDHVQGVFFILLIGHLISLLAIFTERCLKDFDTVRSSRITVKG</sequence>
<evidence type="ECO:0000256" key="2">
    <source>
        <dbReference type="SAM" id="Phobius"/>
    </source>
</evidence>
<gene>
    <name evidence="3" type="ORF">Pmani_001012</name>
</gene>
<keyword evidence="2" id="KW-0472">Membrane</keyword>
<keyword evidence="2" id="KW-0812">Transmembrane</keyword>
<evidence type="ECO:0000313" key="3">
    <source>
        <dbReference type="EMBL" id="KAK4328535.1"/>
    </source>
</evidence>
<feature type="region of interest" description="Disordered" evidence="1">
    <location>
        <begin position="63"/>
        <end position="82"/>
    </location>
</feature>
<dbReference type="Proteomes" id="UP001292094">
    <property type="component" value="Unassembled WGS sequence"/>
</dbReference>
<proteinExistence type="predicted"/>
<evidence type="ECO:0000313" key="4">
    <source>
        <dbReference type="Proteomes" id="UP001292094"/>
    </source>
</evidence>
<keyword evidence="2" id="KW-1133">Transmembrane helix</keyword>
<keyword evidence="4" id="KW-1185">Reference proteome</keyword>
<feature type="compositionally biased region" description="Polar residues" evidence="1">
    <location>
        <begin position="63"/>
        <end position="72"/>
    </location>
</feature>
<dbReference type="EMBL" id="JAWZYT010000072">
    <property type="protein sequence ID" value="KAK4328535.1"/>
    <property type="molecule type" value="Genomic_DNA"/>
</dbReference>
<reference evidence="3" key="1">
    <citation type="submission" date="2023-11" db="EMBL/GenBank/DDBJ databases">
        <title>Genome assemblies of two species of porcelain crab, Petrolisthes cinctipes and Petrolisthes manimaculis (Anomura: Porcellanidae).</title>
        <authorList>
            <person name="Angst P."/>
        </authorList>
    </citation>
    <scope>NUCLEOTIDE SEQUENCE</scope>
    <source>
        <strain evidence="3">PB745_02</strain>
        <tissue evidence="3">Gill</tissue>
    </source>
</reference>
<dbReference type="AlphaFoldDB" id="A0AAE1URZ6"/>
<evidence type="ECO:0000256" key="1">
    <source>
        <dbReference type="SAM" id="MobiDB-lite"/>
    </source>
</evidence>
<organism evidence="3 4">
    <name type="scientific">Petrolisthes manimaculis</name>
    <dbReference type="NCBI Taxonomy" id="1843537"/>
    <lineage>
        <taxon>Eukaryota</taxon>
        <taxon>Metazoa</taxon>
        <taxon>Ecdysozoa</taxon>
        <taxon>Arthropoda</taxon>
        <taxon>Crustacea</taxon>
        <taxon>Multicrustacea</taxon>
        <taxon>Malacostraca</taxon>
        <taxon>Eumalacostraca</taxon>
        <taxon>Eucarida</taxon>
        <taxon>Decapoda</taxon>
        <taxon>Pleocyemata</taxon>
        <taxon>Anomura</taxon>
        <taxon>Galatheoidea</taxon>
        <taxon>Porcellanidae</taxon>
        <taxon>Petrolisthes</taxon>
    </lineage>
</organism>
<name>A0AAE1URZ6_9EUCA</name>
<comment type="caution">
    <text evidence="3">The sequence shown here is derived from an EMBL/GenBank/DDBJ whole genome shotgun (WGS) entry which is preliminary data.</text>
</comment>